<dbReference type="InterPro" id="IPR053802">
    <property type="entry name" value="DUF6950"/>
</dbReference>
<dbReference type="Pfam" id="PF22262">
    <property type="entry name" value="DUF6950"/>
    <property type="match status" value="1"/>
</dbReference>
<dbReference type="RefSeq" id="WP_380096090.1">
    <property type="nucleotide sequence ID" value="NZ_JBHRYD010000004.1"/>
</dbReference>
<reference evidence="3" key="1">
    <citation type="journal article" date="2019" name="Int. J. Syst. Evol. Microbiol.">
        <title>The Global Catalogue of Microorganisms (GCM) 10K type strain sequencing project: providing services to taxonomists for standard genome sequencing and annotation.</title>
        <authorList>
            <consortium name="The Broad Institute Genomics Platform"/>
            <consortium name="The Broad Institute Genome Sequencing Center for Infectious Disease"/>
            <person name="Wu L."/>
            <person name="Ma J."/>
        </authorList>
    </citation>
    <scope>NUCLEOTIDE SEQUENCE [LARGE SCALE GENOMIC DNA]</scope>
    <source>
        <strain evidence="3">KCTC 42281</strain>
    </source>
</reference>
<protein>
    <submittedName>
        <fullName evidence="2">DUF6950 family protein</fullName>
    </submittedName>
</protein>
<comment type="caution">
    <text evidence="2">The sequence shown here is derived from an EMBL/GenBank/DDBJ whole genome shotgun (WGS) entry which is preliminary data.</text>
</comment>
<accession>A0ABV7X1N7</accession>
<sequence>MMRTEGWRKRFSAYVNAARANPYQLGAHDCWLFVAGAVEAMTGVDHAKPHRGRYKAPKGALGVMKRAGAANMADFAGLFFPERAAPVMAQIGDVMAIPTDDAFGFSLGILNGERILVVTPAGIETRDRAEATRAFEV</sequence>
<organism evidence="2 3">
    <name type="scientific">Devosia honganensis</name>
    <dbReference type="NCBI Taxonomy" id="1610527"/>
    <lineage>
        <taxon>Bacteria</taxon>
        <taxon>Pseudomonadati</taxon>
        <taxon>Pseudomonadota</taxon>
        <taxon>Alphaproteobacteria</taxon>
        <taxon>Hyphomicrobiales</taxon>
        <taxon>Devosiaceae</taxon>
        <taxon>Devosia</taxon>
    </lineage>
</organism>
<dbReference type="EMBL" id="JBHRYD010000004">
    <property type="protein sequence ID" value="MFC3704464.1"/>
    <property type="molecule type" value="Genomic_DNA"/>
</dbReference>
<evidence type="ECO:0000313" key="2">
    <source>
        <dbReference type="EMBL" id="MFC3704464.1"/>
    </source>
</evidence>
<feature type="domain" description="DUF6950" evidence="1">
    <location>
        <begin position="2"/>
        <end position="137"/>
    </location>
</feature>
<proteinExistence type="predicted"/>
<name>A0ABV7X1N7_9HYPH</name>
<keyword evidence="3" id="KW-1185">Reference proteome</keyword>
<evidence type="ECO:0000259" key="1">
    <source>
        <dbReference type="Pfam" id="PF22262"/>
    </source>
</evidence>
<gene>
    <name evidence="2" type="ORF">ACFOOL_06825</name>
</gene>
<evidence type="ECO:0000313" key="3">
    <source>
        <dbReference type="Proteomes" id="UP001595613"/>
    </source>
</evidence>
<dbReference type="Proteomes" id="UP001595613">
    <property type="component" value="Unassembled WGS sequence"/>
</dbReference>